<dbReference type="InterPro" id="IPR010281">
    <property type="entry name" value="DUF885"/>
</dbReference>
<evidence type="ECO:0000313" key="3">
    <source>
        <dbReference type="Proteomes" id="UP001501556"/>
    </source>
</evidence>
<evidence type="ECO:0000313" key="2">
    <source>
        <dbReference type="EMBL" id="GAA3980050.1"/>
    </source>
</evidence>
<comment type="caution">
    <text evidence="2">The sequence shown here is derived from an EMBL/GenBank/DDBJ whole genome shotgun (WGS) entry which is preliminary data.</text>
</comment>
<proteinExistence type="predicted"/>
<gene>
    <name evidence="2" type="ORF">GCM10022407_26610</name>
</gene>
<feature type="region of interest" description="Disordered" evidence="1">
    <location>
        <begin position="384"/>
        <end position="405"/>
    </location>
</feature>
<name>A0ABP7QBZ8_9BACT</name>
<dbReference type="Proteomes" id="UP001501556">
    <property type="component" value="Unassembled WGS sequence"/>
</dbReference>
<accession>A0ABP7QBZ8</accession>
<dbReference type="PANTHER" id="PTHR33361:SF15">
    <property type="entry name" value="DUF885 FAMILY LIPOPROTEIN"/>
    <property type="match status" value="1"/>
</dbReference>
<dbReference type="EMBL" id="BAABDI010000018">
    <property type="protein sequence ID" value="GAA3980050.1"/>
    <property type="molecule type" value="Genomic_DNA"/>
</dbReference>
<organism evidence="2 3">
    <name type="scientific">Hymenobacter antarcticus</name>
    <dbReference type="NCBI Taxonomy" id="486270"/>
    <lineage>
        <taxon>Bacteria</taxon>
        <taxon>Pseudomonadati</taxon>
        <taxon>Bacteroidota</taxon>
        <taxon>Cytophagia</taxon>
        <taxon>Cytophagales</taxon>
        <taxon>Hymenobacteraceae</taxon>
        <taxon>Hymenobacter</taxon>
    </lineage>
</organism>
<keyword evidence="3" id="KW-1185">Reference proteome</keyword>
<evidence type="ECO:0000256" key="1">
    <source>
        <dbReference type="SAM" id="MobiDB-lite"/>
    </source>
</evidence>
<dbReference type="PANTHER" id="PTHR33361">
    <property type="entry name" value="GLR0591 PROTEIN"/>
    <property type="match status" value="1"/>
</dbReference>
<dbReference type="Pfam" id="PF05960">
    <property type="entry name" value="DUF885"/>
    <property type="match status" value="1"/>
</dbReference>
<protein>
    <submittedName>
        <fullName evidence="2">DUF885 domain-containing protein</fullName>
    </submittedName>
</protein>
<sequence>MEDRIGVTWSNTNAISLPFRMRIPFRLLRYGLSTVVCGLLALSATGHALATAAPSPDARFDAYKNQFLLALWRLEPELAARKGYHKYDSLLVIPDAAQRLRDDKFAQANLATLGSFRVGSLSPANQLDLRLLRNELRARRWAADTLREWQWNPASYNLGAAVAPLLNGRYYRLDRRLRNISDKISHAAAYYAAARANISTPTKEHTELAIKQLAGGLAVLGPALADSVRKSGLSAAEKQTFTARIAATRQAMQGYVDFLKTDVLAAGKFRSFRIGKALFDQKFAYTMQSRFTADEVYQQALKHKTALLHDMGRRAARLHPKYLPGQPAPADTLTLIAAVIDQLSRKHATREGVADAVRAQIPALVAFVNEKNLLTQDPSKPLVVRETPPYMRGRGTAASVESPGPYDRSADTYYNVEPIPAEWTPGQAESYLREYNDYTLQILNIHEAIPGHYTQRMYANRAPSLVKSLFGNVAMVEGWGVYAERMMLENGYGSNSDEIWLMWDKWNLRVTLNTLLDRGIQANNLNEADGVAMLRREGFQEEVEARNKWLRATLTSGQLSAYFAGYMEIVALREAIMRKQGSAFGLKGFHEQFLSYGSAPVKYIGELMLSPVGLRP</sequence>
<reference evidence="3" key="1">
    <citation type="journal article" date="2019" name="Int. J. Syst. Evol. Microbiol.">
        <title>The Global Catalogue of Microorganisms (GCM) 10K type strain sequencing project: providing services to taxonomists for standard genome sequencing and annotation.</title>
        <authorList>
            <consortium name="The Broad Institute Genomics Platform"/>
            <consortium name="The Broad Institute Genome Sequencing Center for Infectious Disease"/>
            <person name="Wu L."/>
            <person name="Ma J."/>
        </authorList>
    </citation>
    <scope>NUCLEOTIDE SEQUENCE [LARGE SCALE GENOMIC DNA]</scope>
    <source>
        <strain evidence="3">JCM 17217</strain>
    </source>
</reference>